<reference evidence="2" key="1">
    <citation type="submission" date="2021-10" db="EMBL/GenBank/DDBJ databases">
        <authorList>
            <person name="Lyu M."/>
            <person name="Wang X."/>
            <person name="Meng X."/>
            <person name="Xu K."/>
        </authorList>
    </citation>
    <scope>NUCLEOTIDE SEQUENCE</scope>
    <source>
        <strain evidence="2">A6</strain>
    </source>
</reference>
<organism evidence="2 3">
    <name type="scientific">Noviluteimonas lactosilytica</name>
    <dbReference type="NCBI Taxonomy" id="2888523"/>
    <lineage>
        <taxon>Bacteria</taxon>
        <taxon>Pseudomonadati</taxon>
        <taxon>Pseudomonadota</taxon>
        <taxon>Gammaproteobacteria</taxon>
        <taxon>Lysobacterales</taxon>
        <taxon>Lysobacteraceae</taxon>
        <taxon>Noviluteimonas</taxon>
    </lineage>
</organism>
<evidence type="ECO:0000313" key="2">
    <source>
        <dbReference type="EMBL" id="MCC8364495.1"/>
    </source>
</evidence>
<accession>A0ABS8JLJ3</accession>
<comment type="caution">
    <text evidence="2">The sequence shown here is derived from an EMBL/GenBank/DDBJ whole genome shotgun (WGS) entry which is preliminary data.</text>
</comment>
<sequence>MAANDRTRIVARHELLRTAIGDKRLSRADLRVLSAIEQHANHREDFAAWPSLERLMRMTKQGRRTVLRSIATLQNTCYVEIEKNGRSNVYVLNLESPGRVPVLAPIDANQVPTDDAKGAKGQHEQGAESGTPIKQLAQKQPVKRTPPVLTPEEQEAKRHQERESILTEYRTYRDSHPKHARLMERTWPWLREAA</sequence>
<feature type="compositionally biased region" description="Basic and acidic residues" evidence="1">
    <location>
        <begin position="114"/>
        <end position="126"/>
    </location>
</feature>
<feature type="compositionally biased region" description="Basic and acidic residues" evidence="1">
    <location>
        <begin position="154"/>
        <end position="168"/>
    </location>
</feature>
<protein>
    <submittedName>
        <fullName evidence="2">Helix-turn-helix domain-containing protein</fullName>
    </submittedName>
</protein>
<evidence type="ECO:0000313" key="3">
    <source>
        <dbReference type="Proteomes" id="UP001165293"/>
    </source>
</evidence>
<dbReference type="EMBL" id="JAJGAK010000005">
    <property type="protein sequence ID" value="MCC8364495.1"/>
    <property type="molecule type" value="Genomic_DNA"/>
</dbReference>
<name>A0ABS8JLJ3_9GAMM</name>
<dbReference type="Pfam" id="PF13730">
    <property type="entry name" value="HTH_36"/>
    <property type="match status" value="1"/>
</dbReference>
<proteinExistence type="predicted"/>
<evidence type="ECO:0000256" key="1">
    <source>
        <dbReference type="SAM" id="MobiDB-lite"/>
    </source>
</evidence>
<dbReference type="RefSeq" id="WP_230528297.1">
    <property type="nucleotide sequence ID" value="NZ_JAJGAK010000005.1"/>
</dbReference>
<gene>
    <name evidence="2" type="ORF">LK996_15595</name>
</gene>
<dbReference type="Proteomes" id="UP001165293">
    <property type="component" value="Unassembled WGS sequence"/>
</dbReference>
<keyword evidence="3" id="KW-1185">Reference proteome</keyword>
<feature type="region of interest" description="Disordered" evidence="1">
    <location>
        <begin position="110"/>
        <end position="168"/>
    </location>
</feature>